<evidence type="ECO:0000313" key="2">
    <source>
        <dbReference type="EMBL" id="PTQ43258.1"/>
    </source>
</evidence>
<dbReference type="GO" id="GO:0046872">
    <property type="term" value="F:metal ion binding"/>
    <property type="evidence" value="ECO:0007669"/>
    <property type="project" value="InterPro"/>
</dbReference>
<dbReference type="Gramene" id="Mp2g12450.2">
    <property type="protein sequence ID" value="Mp2g12450.2.cds"/>
    <property type="gene ID" value="Mp2g12450"/>
</dbReference>
<organism evidence="2 3">
    <name type="scientific">Marchantia polymorpha</name>
    <name type="common">Common liverwort</name>
    <name type="synonym">Marchantia aquatica</name>
    <dbReference type="NCBI Taxonomy" id="3197"/>
    <lineage>
        <taxon>Eukaryota</taxon>
        <taxon>Viridiplantae</taxon>
        <taxon>Streptophyta</taxon>
        <taxon>Embryophyta</taxon>
        <taxon>Marchantiophyta</taxon>
        <taxon>Marchantiopsida</taxon>
        <taxon>Marchantiidae</taxon>
        <taxon>Marchantiales</taxon>
        <taxon>Marchantiaceae</taxon>
        <taxon>Marchantia</taxon>
    </lineage>
</organism>
<evidence type="ECO:0000259" key="1">
    <source>
        <dbReference type="PROSITE" id="PS50846"/>
    </source>
</evidence>
<reference evidence="3" key="1">
    <citation type="journal article" date="2017" name="Cell">
        <title>Insights into land plant evolution garnered from the Marchantia polymorpha genome.</title>
        <authorList>
            <person name="Bowman J.L."/>
            <person name="Kohchi T."/>
            <person name="Yamato K.T."/>
            <person name="Jenkins J."/>
            <person name="Shu S."/>
            <person name="Ishizaki K."/>
            <person name="Yamaoka S."/>
            <person name="Nishihama R."/>
            <person name="Nakamura Y."/>
            <person name="Berger F."/>
            <person name="Adam C."/>
            <person name="Aki S.S."/>
            <person name="Althoff F."/>
            <person name="Araki T."/>
            <person name="Arteaga-Vazquez M.A."/>
            <person name="Balasubrmanian S."/>
            <person name="Barry K."/>
            <person name="Bauer D."/>
            <person name="Boehm C.R."/>
            <person name="Briginshaw L."/>
            <person name="Caballero-Perez J."/>
            <person name="Catarino B."/>
            <person name="Chen F."/>
            <person name="Chiyoda S."/>
            <person name="Chovatia M."/>
            <person name="Davies K.M."/>
            <person name="Delmans M."/>
            <person name="Demura T."/>
            <person name="Dierschke T."/>
            <person name="Dolan L."/>
            <person name="Dorantes-Acosta A.E."/>
            <person name="Eklund D.M."/>
            <person name="Florent S.N."/>
            <person name="Flores-Sandoval E."/>
            <person name="Fujiyama A."/>
            <person name="Fukuzawa H."/>
            <person name="Galik B."/>
            <person name="Grimanelli D."/>
            <person name="Grimwood J."/>
            <person name="Grossniklaus U."/>
            <person name="Hamada T."/>
            <person name="Haseloff J."/>
            <person name="Hetherington A.J."/>
            <person name="Higo A."/>
            <person name="Hirakawa Y."/>
            <person name="Hundley H.N."/>
            <person name="Ikeda Y."/>
            <person name="Inoue K."/>
            <person name="Inoue S.I."/>
            <person name="Ishida S."/>
            <person name="Jia Q."/>
            <person name="Kakita M."/>
            <person name="Kanazawa T."/>
            <person name="Kawai Y."/>
            <person name="Kawashima T."/>
            <person name="Kennedy M."/>
            <person name="Kinose K."/>
            <person name="Kinoshita T."/>
            <person name="Kohara Y."/>
            <person name="Koide E."/>
            <person name="Komatsu K."/>
            <person name="Kopischke S."/>
            <person name="Kubo M."/>
            <person name="Kyozuka J."/>
            <person name="Lagercrantz U."/>
            <person name="Lin S.S."/>
            <person name="Lindquist E."/>
            <person name="Lipzen A.M."/>
            <person name="Lu C.W."/>
            <person name="De Luna E."/>
            <person name="Martienssen R.A."/>
            <person name="Minamino N."/>
            <person name="Mizutani M."/>
            <person name="Mizutani M."/>
            <person name="Mochizuki N."/>
            <person name="Monte I."/>
            <person name="Mosher R."/>
            <person name="Nagasaki H."/>
            <person name="Nakagami H."/>
            <person name="Naramoto S."/>
            <person name="Nishitani K."/>
            <person name="Ohtani M."/>
            <person name="Okamoto T."/>
            <person name="Okumura M."/>
            <person name="Phillips J."/>
            <person name="Pollak B."/>
            <person name="Reinders A."/>
            <person name="Rovekamp M."/>
            <person name="Sano R."/>
            <person name="Sawa S."/>
            <person name="Schmid M.W."/>
            <person name="Shirakawa M."/>
            <person name="Solano R."/>
            <person name="Spunde A."/>
            <person name="Suetsugu N."/>
            <person name="Sugano S."/>
            <person name="Sugiyama A."/>
            <person name="Sun R."/>
            <person name="Suzuki Y."/>
            <person name="Takenaka M."/>
            <person name="Takezawa D."/>
            <person name="Tomogane H."/>
            <person name="Tsuzuki M."/>
            <person name="Ueda T."/>
            <person name="Umeda M."/>
            <person name="Ward J.M."/>
            <person name="Watanabe Y."/>
            <person name="Yazaki K."/>
            <person name="Yokoyama R."/>
            <person name="Yoshitake Y."/>
            <person name="Yotsui I."/>
            <person name="Zachgo S."/>
            <person name="Schmutz J."/>
        </authorList>
    </citation>
    <scope>NUCLEOTIDE SEQUENCE [LARGE SCALE GENOMIC DNA]</scope>
    <source>
        <strain evidence="3">Tak-1</strain>
    </source>
</reference>
<dbReference type="InterPro" id="IPR036163">
    <property type="entry name" value="HMA_dom_sf"/>
</dbReference>
<dbReference type="CDD" id="cd00371">
    <property type="entry name" value="HMA"/>
    <property type="match status" value="1"/>
</dbReference>
<accession>A0A2R6XAZ5</accession>
<name>A0A2R6XAZ5_MARPO</name>
<keyword evidence="3" id="KW-1185">Reference proteome</keyword>
<evidence type="ECO:0000313" key="3">
    <source>
        <dbReference type="Proteomes" id="UP000244005"/>
    </source>
</evidence>
<feature type="domain" description="HMA" evidence="1">
    <location>
        <begin position="99"/>
        <end position="165"/>
    </location>
</feature>
<proteinExistence type="predicted"/>
<sequence length="172" mass="19348">MNNQGEATDIDNFPQNMHRDCRGRWSWGIPVTNSTTECHVQLAPPIPALSPDLRPHCNREAVHSEGNRQWGTPMSSELLRLTTEVQGRDTAPLRTGNPEIFEIGVRRFCCEECVIKVERKLQKLEGVSSARCKMDDGIITVVGSVESRDVLATLKRIRYLDPDVCNESENTT</sequence>
<dbReference type="PROSITE" id="PS50846">
    <property type="entry name" value="HMA_2"/>
    <property type="match status" value="1"/>
</dbReference>
<gene>
    <name evidence="2" type="ORF">MARPO_0026s0126</name>
</gene>
<protein>
    <recommendedName>
        <fullName evidence="1">HMA domain-containing protein</fullName>
    </recommendedName>
</protein>
<dbReference type="Proteomes" id="UP000244005">
    <property type="component" value="Unassembled WGS sequence"/>
</dbReference>
<dbReference type="EMBL" id="KZ772698">
    <property type="protein sequence ID" value="PTQ43258.1"/>
    <property type="molecule type" value="Genomic_DNA"/>
</dbReference>
<dbReference type="SUPFAM" id="SSF55008">
    <property type="entry name" value="HMA, heavy metal-associated domain"/>
    <property type="match status" value="1"/>
</dbReference>
<dbReference type="InterPro" id="IPR006121">
    <property type="entry name" value="HMA_dom"/>
</dbReference>
<dbReference type="AlphaFoldDB" id="A0A2R6XAZ5"/>
<dbReference type="Gene3D" id="3.30.70.100">
    <property type="match status" value="1"/>
</dbReference>
<dbReference type="Pfam" id="PF00403">
    <property type="entry name" value="HMA"/>
    <property type="match status" value="1"/>
</dbReference>